<feature type="domain" description="DUF7847" evidence="2">
    <location>
        <begin position="1"/>
        <end position="262"/>
    </location>
</feature>
<evidence type="ECO:0000313" key="3">
    <source>
        <dbReference type="EMBL" id="THE62731.1"/>
    </source>
</evidence>
<gene>
    <name evidence="3" type="ORF">D8Y22_21935</name>
</gene>
<evidence type="ECO:0000259" key="2">
    <source>
        <dbReference type="Pfam" id="PF25231"/>
    </source>
</evidence>
<dbReference type="EMBL" id="RBZW01000077">
    <property type="protein sequence ID" value="THE62731.1"/>
    <property type="molecule type" value="Genomic_DNA"/>
</dbReference>
<proteinExistence type="predicted"/>
<keyword evidence="1" id="KW-1133">Transmembrane helix</keyword>
<accession>A0A4S3TFT1</accession>
<dbReference type="Proteomes" id="UP000318864">
    <property type="component" value="Unassembled WGS sequence"/>
</dbReference>
<comment type="caution">
    <text evidence="3">The sequence shown here is derived from an EMBL/GenBank/DDBJ whole genome shotgun (WGS) entry which is preliminary data.</text>
</comment>
<dbReference type="InterPro" id="IPR057169">
    <property type="entry name" value="DUF7847"/>
</dbReference>
<dbReference type="Pfam" id="PF25231">
    <property type="entry name" value="DUF7847"/>
    <property type="match status" value="1"/>
</dbReference>
<sequence>MAVIRSLKRTPSLLLEHPIVFVPVLLYGIVQLALQVPQLYAQSIDPFLSIGLSLALGVVSIFVFPFFQGGLLGMANDAATGDRTSIARFFAHGKTNYVSLLGAYLLVFAIGVTVSIAVMFGIFAGAIGFIASEGSLAVIAGIALVGFAFVVLYIVVVTAIHFYGHAIVIENARAIEGFKRSVALVRSNLYQIGGYVGLMLVGGAIVTGISVAVMLVAFPTTPTDPTATPDLGPVLLGYGGSTLLTSVFGTVYLIFSVVFYRAIARLDARDTAATPL</sequence>
<name>A0A4S3TFT1_9EURY</name>
<keyword evidence="4" id="KW-1185">Reference proteome</keyword>
<feature type="transmembrane region" description="Helical" evidence="1">
    <location>
        <begin position="136"/>
        <end position="163"/>
    </location>
</feature>
<feature type="transmembrane region" description="Helical" evidence="1">
    <location>
        <begin position="195"/>
        <end position="218"/>
    </location>
</feature>
<feature type="transmembrane region" description="Helical" evidence="1">
    <location>
        <begin position="238"/>
        <end position="260"/>
    </location>
</feature>
<organism evidence="3 4">
    <name type="scientific">Salinadaptatus halalkaliphilus</name>
    <dbReference type="NCBI Taxonomy" id="2419781"/>
    <lineage>
        <taxon>Archaea</taxon>
        <taxon>Methanobacteriati</taxon>
        <taxon>Methanobacteriota</taxon>
        <taxon>Stenosarchaea group</taxon>
        <taxon>Halobacteria</taxon>
        <taxon>Halobacteriales</taxon>
        <taxon>Natrialbaceae</taxon>
        <taxon>Salinadaptatus</taxon>
    </lineage>
</organism>
<keyword evidence="1" id="KW-0472">Membrane</keyword>
<protein>
    <recommendedName>
        <fullName evidence="2">DUF7847 domain-containing protein</fullName>
    </recommendedName>
</protein>
<feature type="transmembrane region" description="Helical" evidence="1">
    <location>
        <begin position="97"/>
        <end position="130"/>
    </location>
</feature>
<dbReference type="AlphaFoldDB" id="A0A4S3TFT1"/>
<evidence type="ECO:0000256" key="1">
    <source>
        <dbReference type="SAM" id="Phobius"/>
    </source>
</evidence>
<dbReference type="RefSeq" id="WP_141466744.1">
    <property type="nucleotide sequence ID" value="NZ_RBZW01000077.1"/>
</dbReference>
<feature type="transmembrane region" description="Helical" evidence="1">
    <location>
        <begin position="12"/>
        <end position="34"/>
    </location>
</feature>
<evidence type="ECO:0000313" key="4">
    <source>
        <dbReference type="Proteomes" id="UP000318864"/>
    </source>
</evidence>
<keyword evidence="1" id="KW-0812">Transmembrane</keyword>
<feature type="transmembrane region" description="Helical" evidence="1">
    <location>
        <begin position="46"/>
        <end position="67"/>
    </location>
</feature>
<reference evidence="3 4" key="1">
    <citation type="submission" date="2018-10" db="EMBL/GenBank/DDBJ databases">
        <title>Natronolimnobius sp. XQ-INN 246 isolated from Inner Mongolia Autonomous Region of China.</title>
        <authorList>
            <person name="Xue Q."/>
        </authorList>
    </citation>
    <scope>NUCLEOTIDE SEQUENCE [LARGE SCALE GENOMIC DNA]</scope>
    <source>
        <strain evidence="3 4">XQ-INN 246</strain>
    </source>
</reference>
<dbReference type="OrthoDB" id="241125at2157"/>